<dbReference type="EMBL" id="CAUEEQ010001031">
    <property type="protein sequence ID" value="CAJ0918549.1"/>
    <property type="molecule type" value="Genomic_DNA"/>
</dbReference>
<evidence type="ECO:0000256" key="2">
    <source>
        <dbReference type="ARBA" id="ARBA00023004"/>
    </source>
</evidence>
<dbReference type="Gene3D" id="3.30.70.270">
    <property type="match status" value="1"/>
</dbReference>
<evidence type="ECO:0008006" key="5">
    <source>
        <dbReference type="Google" id="ProtNLM"/>
    </source>
</evidence>
<protein>
    <recommendedName>
        <fullName evidence="5">Maturase K</fullName>
    </recommendedName>
</protein>
<organism evidence="3 4">
    <name type="scientific">Ranitomeya imitator</name>
    <name type="common">mimic poison frog</name>
    <dbReference type="NCBI Taxonomy" id="111125"/>
    <lineage>
        <taxon>Eukaryota</taxon>
        <taxon>Metazoa</taxon>
        <taxon>Chordata</taxon>
        <taxon>Craniata</taxon>
        <taxon>Vertebrata</taxon>
        <taxon>Euteleostomi</taxon>
        <taxon>Amphibia</taxon>
        <taxon>Batrachia</taxon>
        <taxon>Anura</taxon>
        <taxon>Neobatrachia</taxon>
        <taxon>Hyloidea</taxon>
        <taxon>Dendrobatidae</taxon>
        <taxon>Dendrobatinae</taxon>
        <taxon>Ranitomeya</taxon>
    </lineage>
</organism>
<dbReference type="PANTHER" id="PTHR33064:SF37">
    <property type="entry name" value="RIBONUCLEASE H"/>
    <property type="match status" value="1"/>
</dbReference>
<dbReference type="SUPFAM" id="SSF48264">
    <property type="entry name" value="Cytochrome P450"/>
    <property type="match status" value="1"/>
</dbReference>
<keyword evidence="4" id="KW-1185">Reference proteome</keyword>
<dbReference type="Gene3D" id="1.10.630.10">
    <property type="entry name" value="Cytochrome P450"/>
    <property type="match status" value="1"/>
</dbReference>
<accession>A0ABN9KPH5</accession>
<proteinExistence type="inferred from homology"/>
<keyword evidence="2" id="KW-0408">Iron</keyword>
<dbReference type="SUPFAM" id="SSF56672">
    <property type="entry name" value="DNA/RNA polymerases"/>
    <property type="match status" value="1"/>
</dbReference>
<dbReference type="PANTHER" id="PTHR33064">
    <property type="entry name" value="POL PROTEIN"/>
    <property type="match status" value="1"/>
</dbReference>
<dbReference type="InterPro" id="IPR001128">
    <property type="entry name" value="Cyt_P450"/>
</dbReference>
<comment type="similarity">
    <text evidence="1">Belongs to the cytochrome P450 family.</text>
</comment>
<dbReference type="Pfam" id="PF00067">
    <property type="entry name" value="p450"/>
    <property type="match status" value="1"/>
</dbReference>
<dbReference type="InterPro" id="IPR036396">
    <property type="entry name" value="Cyt_P450_sf"/>
</dbReference>
<dbReference type="InterPro" id="IPR002401">
    <property type="entry name" value="Cyt_P450_E_grp-I"/>
</dbReference>
<evidence type="ECO:0000256" key="1">
    <source>
        <dbReference type="ARBA" id="ARBA00010617"/>
    </source>
</evidence>
<evidence type="ECO:0000313" key="4">
    <source>
        <dbReference type="Proteomes" id="UP001176940"/>
    </source>
</evidence>
<dbReference type="PRINTS" id="PR00463">
    <property type="entry name" value="EP450I"/>
</dbReference>
<dbReference type="Proteomes" id="UP001176940">
    <property type="component" value="Unassembled WGS sequence"/>
</dbReference>
<dbReference type="InterPro" id="IPR043128">
    <property type="entry name" value="Rev_trsase/Diguanyl_cyclase"/>
</dbReference>
<name>A0ABN9KPH5_9NEOB</name>
<dbReference type="InterPro" id="IPR043502">
    <property type="entry name" value="DNA/RNA_pol_sf"/>
</dbReference>
<dbReference type="InterPro" id="IPR051320">
    <property type="entry name" value="Viral_Replic_Matur_Polypro"/>
</dbReference>
<comment type="caution">
    <text evidence="3">The sequence shown here is derived from an EMBL/GenBank/DDBJ whole genome shotgun (WGS) entry which is preliminary data.</text>
</comment>
<evidence type="ECO:0000313" key="3">
    <source>
        <dbReference type="EMBL" id="CAJ0918549.1"/>
    </source>
</evidence>
<sequence length="301" mass="34213">MDPVKVQAIHDWIQPTSVKGLQKFLEFANFYRRFSANFSSVDKPLTDLTKKGTDRVLQEFQADRPDRCPVGKLFVPDRWTSKVEPSDCPGVDSVVDRLQQIWTHVVDNLMLSQERAQRFANRRRSLLRRYVVPVVSSVDPLAPVLVEGELEYEVEKILDSRFFEAEASVSCQVEGLCLWTYPFSASMFVQRYLYELILSCWKLWEADLPSTPLVRETEVSTGGLSFGGMYELCARSPNPLNSSKRSCAGENLAKMELYLFFTRLLQNFTFKAPPGATLDLTPAVGFIASPMPYKMCAIPRV</sequence>
<gene>
    <name evidence="3" type="ORF">RIMI_LOCUS817604</name>
</gene>
<reference evidence="3" key="1">
    <citation type="submission" date="2023-07" db="EMBL/GenBank/DDBJ databases">
        <authorList>
            <person name="Stuckert A."/>
        </authorList>
    </citation>
    <scope>NUCLEOTIDE SEQUENCE</scope>
</reference>